<gene>
    <name evidence="2" type="ORF">A2904_00395</name>
</gene>
<reference evidence="2 3" key="1">
    <citation type="journal article" date="2016" name="Nat. Commun.">
        <title>Thousands of microbial genomes shed light on interconnected biogeochemical processes in an aquifer system.</title>
        <authorList>
            <person name="Anantharaman K."/>
            <person name="Brown C.T."/>
            <person name="Hug L.A."/>
            <person name="Sharon I."/>
            <person name="Castelle C.J."/>
            <person name="Probst A.J."/>
            <person name="Thomas B.C."/>
            <person name="Singh A."/>
            <person name="Wilkins M.J."/>
            <person name="Karaoz U."/>
            <person name="Brodie E.L."/>
            <person name="Williams K.H."/>
            <person name="Hubbard S.S."/>
            <person name="Banfield J.F."/>
        </authorList>
    </citation>
    <scope>NUCLEOTIDE SEQUENCE [LARGE SCALE GENOMIC DNA]</scope>
</reference>
<keyword evidence="1" id="KW-0472">Membrane</keyword>
<comment type="caution">
    <text evidence="2">The sequence shown here is derived from an EMBL/GenBank/DDBJ whole genome shotgun (WGS) entry which is preliminary data.</text>
</comment>
<dbReference type="EMBL" id="MHOX01000036">
    <property type="protein sequence ID" value="OGZ70102.1"/>
    <property type="molecule type" value="Genomic_DNA"/>
</dbReference>
<feature type="transmembrane region" description="Helical" evidence="1">
    <location>
        <begin position="25"/>
        <end position="45"/>
    </location>
</feature>
<name>A0A1G2I5K3_9BACT</name>
<sequence length="172" mass="19377">MLNMKTEPPERLSEELGYQRMMSWIAKYGEISLVFVFAPAITIAARIEFFHKLGFIPIACPVFRTTKKESPSILGGDDFGDYEPGETILINKTDDVMIDVAKRTIELMPDISHVCIASADADFTPIANLVEQIGKKLMIVISSLRASKKFLTLANRGENNKRMLHLFDPIRE</sequence>
<dbReference type="Proteomes" id="UP000176308">
    <property type="component" value="Unassembled WGS sequence"/>
</dbReference>
<dbReference type="Gene3D" id="3.40.50.1010">
    <property type="entry name" value="5'-nuclease"/>
    <property type="match status" value="1"/>
</dbReference>
<keyword evidence="1" id="KW-1133">Transmembrane helix</keyword>
<protein>
    <recommendedName>
        <fullName evidence="4">NYN domain-containing protein</fullName>
    </recommendedName>
</protein>
<accession>A0A1G2I5K3</accession>
<evidence type="ECO:0000256" key="1">
    <source>
        <dbReference type="SAM" id="Phobius"/>
    </source>
</evidence>
<proteinExistence type="predicted"/>
<evidence type="ECO:0000313" key="2">
    <source>
        <dbReference type="EMBL" id="OGZ70102.1"/>
    </source>
</evidence>
<dbReference type="AlphaFoldDB" id="A0A1G2I5K3"/>
<evidence type="ECO:0008006" key="4">
    <source>
        <dbReference type="Google" id="ProtNLM"/>
    </source>
</evidence>
<organism evidence="2 3">
    <name type="scientific">Candidatus Staskawiczbacteria bacterium RIFCSPLOWO2_01_FULL_33_9</name>
    <dbReference type="NCBI Taxonomy" id="1802211"/>
    <lineage>
        <taxon>Bacteria</taxon>
        <taxon>Candidatus Staskawicziibacteriota</taxon>
    </lineage>
</organism>
<evidence type="ECO:0000313" key="3">
    <source>
        <dbReference type="Proteomes" id="UP000176308"/>
    </source>
</evidence>
<keyword evidence="1" id="KW-0812">Transmembrane</keyword>